<evidence type="ECO:0000259" key="3">
    <source>
        <dbReference type="PROSITE" id="PS51832"/>
    </source>
</evidence>
<dbReference type="InterPro" id="IPR003607">
    <property type="entry name" value="HD/PDEase_dom"/>
</dbReference>
<feature type="domain" description="HD-GYP" evidence="3">
    <location>
        <begin position="755"/>
        <end position="956"/>
    </location>
</feature>
<dbReference type="InterPro" id="IPR029016">
    <property type="entry name" value="GAF-like_dom_sf"/>
</dbReference>
<sequence>MASFKQGIALHIHITGLFVCLILVCGLTLAGYSYSQISKLIIEASEEVFQRADREIETNVESSYQKVQKILGLLSQGQLGQGSNLEQRHTTFAQLWQIIQVNPDMNAVYAGYDSGDFYYLSKVHPHQKQLLPQAAQTANYLLTTVEHQQNKRQVWHQYYNEQGQFVYGDEGRRYDFDPRLRPWYQGAMAEDGITITEPYIFNSSQLLGITLALKVPGDKAVVAVDFTLASLSASLANRDLPLGSELVILDKQAQVIAYQDPSQLVGNNEPALIHVNELNNEALNYVINHYEIKEQEFSFDLAGENWLGNISLLTFSNQGDYYLMVLTPTSELLKNAHQIRNNAVYIAIFIIILTLPIAWFFSQLISRPLKRLTLELQNIKNFDFTTSINEHSIVSEVSELASVAASMKNTIGQFQQLSTKLSAHQSLKGLLNSVLMESVAMTKAKGGMIFTYEAEAQAYQHRKTLLPCCDYKQGKIIEKASIGGADKLLKQSGFLINPKQVLVSQHKLSQDSSLLESLLKEALNIEDIAITWVKLSNRNQEPLGILAIIESPDQATSHETSFIEALSGYCGLAIESQLLLTEQKELMDSFIELIASAIDSKSPYTGGHCSRVPEITQMLAHAACSETSGQYQDFELNQEQWKELHIASWLHDCGKITTPEFVVDKATKLETIYNRIHEIRMRFELLKAQAHCDYWQGMAKGQSATQLAQVRDSLLKQLDEEFAFVAKCNIGSEYMSPEHSQRLALIAQRTWTRTLDDRLGLSKEEMSRKPSAASTLPTTEYLLADKVDHLVPRDDGILTAPGNPWGFNMTVPEYKYNRGELHNLSIQRGTLTAEDRFIINSHIVYTTVMLSKLALPQNLKNVPVIAASHHERMDGTGYPKKIPAGELPLTARMMMIADVFEALTASDRPYKEAKTLSEAIKIMSFMVKDNHLDSDLFELFLRSGVYLEYAQMYLPDAQIDLVQLADYGIDMTLAHAPASLITV</sequence>
<dbReference type="SUPFAM" id="SSF109604">
    <property type="entry name" value="HD-domain/PDEase-like"/>
    <property type="match status" value="2"/>
</dbReference>
<keyword evidence="5" id="KW-1185">Reference proteome</keyword>
<dbReference type="Pfam" id="PF13487">
    <property type="entry name" value="HD_5"/>
    <property type="match status" value="1"/>
</dbReference>
<dbReference type="Gene3D" id="6.10.340.10">
    <property type="match status" value="1"/>
</dbReference>
<keyword evidence="1" id="KW-0812">Transmembrane</keyword>
<dbReference type="PANTHER" id="PTHR45228:SF5">
    <property type="entry name" value="CYCLIC DI-GMP PHOSPHODIESTERASE VC_1348-RELATED"/>
    <property type="match status" value="1"/>
</dbReference>
<name>A0ABS8W5B5_9GAMM</name>
<dbReference type="PROSITE" id="PS50885">
    <property type="entry name" value="HAMP"/>
    <property type="match status" value="1"/>
</dbReference>
<reference evidence="4 5" key="1">
    <citation type="journal article" date="2022" name="Environ. Microbiol. Rep.">
        <title>Eco-phylogenetic analyses reveal divergent evolution of vitamin B12 metabolism in the marine bacterial family 'Psychromonadaceae'.</title>
        <authorList>
            <person name="Jin X."/>
            <person name="Yang Y."/>
            <person name="Cao H."/>
            <person name="Gao B."/>
            <person name="Zhao Z."/>
        </authorList>
    </citation>
    <scope>NUCLEOTIDE SEQUENCE [LARGE SCALE GENOMIC DNA]</scope>
    <source>
        <strain evidence="4 5">MKS20</strain>
    </source>
</reference>
<dbReference type="InterPro" id="IPR003660">
    <property type="entry name" value="HAMP_dom"/>
</dbReference>
<dbReference type="PANTHER" id="PTHR45228">
    <property type="entry name" value="CYCLIC DI-GMP PHOSPHODIESTERASE TM_0186-RELATED"/>
    <property type="match status" value="1"/>
</dbReference>
<dbReference type="InterPro" id="IPR037522">
    <property type="entry name" value="HD_GYP_dom"/>
</dbReference>
<evidence type="ECO:0000259" key="2">
    <source>
        <dbReference type="PROSITE" id="PS50885"/>
    </source>
</evidence>
<dbReference type="Gene3D" id="3.30.450.20">
    <property type="entry name" value="PAS domain"/>
    <property type="match status" value="2"/>
</dbReference>
<comment type="caution">
    <text evidence="4">The sequence shown here is derived from an EMBL/GenBank/DDBJ whole genome shotgun (WGS) entry which is preliminary data.</text>
</comment>
<dbReference type="Gene3D" id="3.30.450.40">
    <property type="match status" value="1"/>
</dbReference>
<protein>
    <submittedName>
        <fullName evidence="4">Metal-dependent phosphohydrolase</fullName>
    </submittedName>
</protein>
<dbReference type="EMBL" id="JAIMJA010000002">
    <property type="protein sequence ID" value="MCE2593713.1"/>
    <property type="molecule type" value="Genomic_DNA"/>
</dbReference>
<keyword evidence="1" id="KW-1133">Transmembrane helix</keyword>
<evidence type="ECO:0000313" key="4">
    <source>
        <dbReference type="EMBL" id="MCE2593713.1"/>
    </source>
</evidence>
<dbReference type="Gene3D" id="1.10.3210.10">
    <property type="entry name" value="Hypothetical protein af1432"/>
    <property type="match status" value="2"/>
</dbReference>
<dbReference type="PROSITE" id="PS51832">
    <property type="entry name" value="HD_GYP"/>
    <property type="match status" value="1"/>
</dbReference>
<evidence type="ECO:0000256" key="1">
    <source>
        <dbReference type="SAM" id="Phobius"/>
    </source>
</evidence>
<feature type="transmembrane region" description="Helical" evidence="1">
    <location>
        <begin position="343"/>
        <end position="361"/>
    </location>
</feature>
<feature type="domain" description="HAMP" evidence="2">
    <location>
        <begin position="363"/>
        <end position="416"/>
    </location>
</feature>
<organism evidence="4 5">
    <name type="scientific">Motilimonas cestriensis</name>
    <dbReference type="NCBI Taxonomy" id="2742685"/>
    <lineage>
        <taxon>Bacteria</taxon>
        <taxon>Pseudomonadati</taxon>
        <taxon>Pseudomonadota</taxon>
        <taxon>Gammaproteobacteria</taxon>
        <taxon>Alteromonadales</taxon>
        <taxon>Alteromonadales genera incertae sedis</taxon>
        <taxon>Motilimonas</taxon>
    </lineage>
</organism>
<dbReference type="RefSeq" id="WP_233051302.1">
    <property type="nucleotide sequence ID" value="NZ_JAIMJA010000002.1"/>
</dbReference>
<feature type="transmembrane region" description="Helical" evidence="1">
    <location>
        <begin position="12"/>
        <end position="32"/>
    </location>
</feature>
<dbReference type="Proteomes" id="UP001201273">
    <property type="component" value="Unassembled WGS sequence"/>
</dbReference>
<dbReference type="InterPro" id="IPR029151">
    <property type="entry name" value="Sensor-like_sf"/>
</dbReference>
<evidence type="ECO:0000313" key="5">
    <source>
        <dbReference type="Proteomes" id="UP001201273"/>
    </source>
</evidence>
<keyword evidence="1" id="KW-0472">Membrane</keyword>
<dbReference type="CDD" id="cd00077">
    <property type="entry name" value="HDc"/>
    <property type="match status" value="1"/>
</dbReference>
<dbReference type="InterPro" id="IPR052020">
    <property type="entry name" value="Cyclic_di-GMP/3'3'-cGAMP_PDE"/>
</dbReference>
<proteinExistence type="predicted"/>
<gene>
    <name evidence="4" type="ORF">K6Y31_02650</name>
</gene>
<accession>A0ABS8W5B5</accession>
<dbReference type="SUPFAM" id="SSF103190">
    <property type="entry name" value="Sensory domain-like"/>
    <property type="match status" value="1"/>
</dbReference>